<evidence type="ECO:0000313" key="11">
    <source>
        <dbReference type="Proteomes" id="UP000325440"/>
    </source>
</evidence>
<name>A0A5E4MXZ8_9HEMI</name>
<evidence type="ECO:0000256" key="7">
    <source>
        <dbReference type="ARBA" id="ARBA00049708"/>
    </source>
</evidence>
<evidence type="ECO:0000256" key="5">
    <source>
        <dbReference type="ARBA" id="ARBA00022517"/>
    </source>
</evidence>
<dbReference type="InterPro" id="IPR019783">
    <property type="entry name" value="SDO1/SBDS_N"/>
</dbReference>
<dbReference type="NCBIfam" id="TIGR00291">
    <property type="entry name" value="RNA_SBDS"/>
    <property type="match status" value="1"/>
</dbReference>
<comment type="similarity">
    <text evidence="3">Belongs to the SDO1/SBDS family.</text>
</comment>
<dbReference type="InterPro" id="IPR039100">
    <property type="entry name" value="Sdo1/SBDS-like"/>
</dbReference>
<evidence type="ECO:0000256" key="4">
    <source>
        <dbReference type="ARBA" id="ARBA00022490"/>
    </source>
</evidence>
<feature type="domain" description="Ribosome maturation protein SDO1/SBDS N-terminal" evidence="8">
    <location>
        <begin position="15"/>
        <end position="101"/>
    </location>
</feature>
<accession>A0A5E4MXZ8</accession>
<evidence type="ECO:0000256" key="1">
    <source>
        <dbReference type="ARBA" id="ARBA00004123"/>
    </source>
</evidence>
<dbReference type="Pfam" id="PF01172">
    <property type="entry name" value="SBDS_N"/>
    <property type="match status" value="1"/>
</dbReference>
<evidence type="ECO:0000313" key="10">
    <source>
        <dbReference type="EMBL" id="VVC36393.1"/>
    </source>
</evidence>
<comment type="subunit">
    <text evidence="7">Associates with the 60S ribosomal subunit.</text>
</comment>
<keyword evidence="6" id="KW-0539">Nucleus</keyword>
<evidence type="ECO:0000259" key="9">
    <source>
        <dbReference type="Pfam" id="PF09377"/>
    </source>
</evidence>
<protein>
    <submittedName>
        <fullName evidence="10">Ribosome maturation protein Sdo1/SBDS,Ribosome maturation protein SBDS, N-terminal,Ribosome maturation</fullName>
    </submittedName>
</protein>
<dbReference type="AlphaFoldDB" id="A0A5E4MXZ8"/>
<dbReference type="GO" id="GO:0005634">
    <property type="term" value="C:nucleus"/>
    <property type="evidence" value="ECO:0007669"/>
    <property type="project" value="UniProtKB-SubCell"/>
</dbReference>
<dbReference type="PANTHER" id="PTHR10927:SF1">
    <property type="entry name" value="RIBOSOME MATURATION PROTEIN SBDS"/>
    <property type="match status" value="1"/>
</dbReference>
<dbReference type="InterPro" id="IPR036786">
    <property type="entry name" value="Ribosome_mat_SBDS_N_sf"/>
</dbReference>
<dbReference type="FunFam" id="3.30.1250.10:FF:000001">
    <property type="entry name" value="SBDS, ribosome maturation factor"/>
    <property type="match status" value="1"/>
</dbReference>
<dbReference type="OrthoDB" id="10253092at2759"/>
<dbReference type="SUPFAM" id="SSF89895">
    <property type="entry name" value="FYSH domain"/>
    <property type="match status" value="1"/>
</dbReference>
<sequence length="245" mass="28344">MSKIFTPTNQIRLTNVAVVRMKINGKRFEIACYRNKVISWRNGIEKDIDKVLQTHSVFTNVSEGQVAKKEDLQKVFNTDNLTDICKHILVKGELQISDEVRSAQLYAPLKDIATIVAGQCVNPETRRPYSITVIEKAMKDVHYSVKPNMNDQQQALEAIRLIRAVLPLERAMKLKIQYSNIRFDQLWDKVLIFGSTIYSIQWNSGDFTLILLINPDNYRQIERLQTSTEHTFHMEVLNLEDVSFD</sequence>
<dbReference type="SUPFAM" id="SSF109728">
    <property type="entry name" value="Hypothetical protein AF0491, middle domain"/>
    <property type="match status" value="1"/>
</dbReference>
<dbReference type="GO" id="GO:0042256">
    <property type="term" value="P:cytosolic ribosome assembly"/>
    <property type="evidence" value="ECO:0007669"/>
    <property type="project" value="InterPro"/>
</dbReference>
<evidence type="ECO:0000256" key="3">
    <source>
        <dbReference type="ARBA" id="ARBA00007433"/>
    </source>
</evidence>
<keyword evidence="11" id="KW-1185">Reference proteome</keyword>
<organism evidence="10 11">
    <name type="scientific">Cinara cedri</name>
    <dbReference type="NCBI Taxonomy" id="506608"/>
    <lineage>
        <taxon>Eukaryota</taxon>
        <taxon>Metazoa</taxon>
        <taxon>Ecdysozoa</taxon>
        <taxon>Arthropoda</taxon>
        <taxon>Hexapoda</taxon>
        <taxon>Insecta</taxon>
        <taxon>Pterygota</taxon>
        <taxon>Neoptera</taxon>
        <taxon>Paraneoptera</taxon>
        <taxon>Hemiptera</taxon>
        <taxon>Sternorrhyncha</taxon>
        <taxon>Aphidomorpha</taxon>
        <taxon>Aphidoidea</taxon>
        <taxon>Aphididae</taxon>
        <taxon>Lachninae</taxon>
        <taxon>Cinara</taxon>
    </lineage>
</organism>
<reference evidence="10 11" key="1">
    <citation type="submission" date="2019-08" db="EMBL/GenBank/DDBJ databases">
        <authorList>
            <person name="Alioto T."/>
            <person name="Alioto T."/>
            <person name="Gomez Garrido J."/>
        </authorList>
    </citation>
    <scope>NUCLEOTIDE SEQUENCE [LARGE SCALE GENOMIC DNA]</scope>
</reference>
<dbReference type="PANTHER" id="PTHR10927">
    <property type="entry name" value="RIBOSOME MATURATION PROTEIN SBDS"/>
    <property type="match status" value="1"/>
</dbReference>
<dbReference type="Pfam" id="PF09377">
    <property type="entry name" value="SBDS_domain_II"/>
    <property type="match status" value="1"/>
</dbReference>
<dbReference type="Gene3D" id="3.30.1250.10">
    <property type="entry name" value="Ribosome maturation protein SBDS, N-terminal domain"/>
    <property type="match status" value="1"/>
</dbReference>
<dbReference type="InterPro" id="IPR037188">
    <property type="entry name" value="Sdo1/SBDS_central_sf"/>
</dbReference>
<dbReference type="InterPro" id="IPR018978">
    <property type="entry name" value="SDO1/SBDS_central"/>
</dbReference>
<dbReference type="Gene3D" id="1.10.10.900">
    <property type="entry name" value="SBDS protein C-terminal domain, subdomain 1"/>
    <property type="match status" value="1"/>
</dbReference>
<evidence type="ECO:0000259" key="8">
    <source>
        <dbReference type="Pfam" id="PF01172"/>
    </source>
</evidence>
<keyword evidence="4" id="KW-0963">Cytoplasm</keyword>
<dbReference type="GO" id="GO:0005737">
    <property type="term" value="C:cytoplasm"/>
    <property type="evidence" value="ECO:0007669"/>
    <property type="project" value="UniProtKB-SubCell"/>
</dbReference>
<gene>
    <name evidence="10" type="ORF">CINCED_3A016476</name>
</gene>
<dbReference type="Proteomes" id="UP000325440">
    <property type="component" value="Unassembled WGS sequence"/>
</dbReference>
<feature type="domain" description="Ribosome maturation protein SDO1/SBDS central" evidence="9">
    <location>
        <begin position="110"/>
        <end position="171"/>
    </location>
</feature>
<evidence type="ECO:0000256" key="2">
    <source>
        <dbReference type="ARBA" id="ARBA00004496"/>
    </source>
</evidence>
<proteinExistence type="inferred from homology"/>
<evidence type="ECO:0000256" key="6">
    <source>
        <dbReference type="ARBA" id="ARBA00023242"/>
    </source>
</evidence>
<keyword evidence="5" id="KW-0690">Ribosome biogenesis</keyword>
<dbReference type="InterPro" id="IPR002140">
    <property type="entry name" value="Sdo1/SBDS"/>
</dbReference>
<dbReference type="EMBL" id="CABPRJ010001432">
    <property type="protein sequence ID" value="VVC36393.1"/>
    <property type="molecule type" value="Genomic_DNA"/>
</dbReference>
<comment type="subcellular location">
    <subcellularLocation>
        <location evidence="2">Cytoplasm</location>
    </subcellularLocation>
    <subcellularLocation>
        <location evidence="1">Nucleus</location>
    </subcellularLocation>
</comment>
<dbReference type="Gene3D" id="3.30.70.240">
    <property type="match status" value="1"/>
</dbReference>